<dbReference type="Proteomes" id="UP001187682">
    <property type="component" value="Unassembled WGS sequence"/>
</dbReference>
<evidence type="ECO:0000256" key="2">
    <source>
        <dbReference type="ARBA" id="ARBA00023043"/>
    </source>
</evidence>
<dbReference type="InterPro" id="IPR002110">
    <property type="entry name" value="Ankyrin_rpt"/>
</dbReference>
<gene>
    <name evidence="4" type="ORF">DNG_06781</name>
</gene>
<name>A0AAE8N2A0_9PEZI</name>
<dbReference type="PROSITE" id="PS50088">
    <property type="entry name" value="ANK_REPEAT"/>
    <property type="match status" value="7"/>
</dbReference>
<feature type="repeat" description="ANK" evidence="3">
    <location>
        <begin position="322"/>
        <end position="354"/>
    </location>
</feature>
<organism evidence="4 5">
    <name type="scientific">Cephalotrichum gorgonifer</name>
    <dbReference type="NCBI Taxonomy" id="2041049"/>
    <lineage>
        <taxon>Eukaryota</taxon>
        <taxon>Fungi</taxon>
        <taxon>Dikarya</taxon>
        <taxon>Ascomycota</taxon>
        <taxon>Pezizomycotina</taxon>
        <taxon>Sordariomycetes</taxon>
        <taxon>Hypocreomycetidae</taxon>
        <taxon>Microascales</taxon>
        <taxon>Microascaceae</taxon>
        <taxon>Cephalotrichum</taxon>
    </lineage>
</organism>
<feature type="repeat" description="ANK" evidence="3">
    <location>
        <begin position="453"/>
        <end position="485"/>
    </location>
</feature>
<dbReference type="AlphaFoldDB" id="A0AAE8N2A0"/>
<protein>
    <submittedName>
        <fullName evidence="4">Related to ankyrin 3</fullName>
    </submittedName>
</protein>
<dbReference type="GO" id="GO:0006396">
    <property type="term" value="P:RNA processing"/>
    <property type="evidence" value="ECO:0007669"/>
    <property type="project" value="TreeGrafter"/>
</dbReference>
<dbReference type="Pfam" id="PF12796">
    <property type="entry name" value="Ank_2"/>
    <property type="match status" value="4"/>
</dbReference>
<dbReference type="InterPro" id="IPR036770">
    <property type="entry name" value="Ankyrin_rpt-contain_sf"/>
</dbReference>
<feature type="repeat" description="ANK" evidence="3">
    <location>
        <begin position="288"/>
        <end position="321"/>
    </location>
</feature>
<evidence type="ECO:0000256" key="3">
    <source>
        <dbReference type="PROSITE-ProRule" id="PRU00023"/>
    </source>
</evidence>
<evidence type="ECO:0000313" key="5">
    <source>
        <dbReference type="Proteomes" id="UP001187682"/>
    </source>
</evidence>
<evidence type="ECO:0000256" key="1">
    <source>
        <dbReference type="ARBA" id="ARBA00022737"/>
    </source>
</evidence>
<dbReference type="Gene3D" id="1.25.40.20">
    <property type="entry name" value="Ankyrin repeat-containing domain"/>
    <property type="match status" value="2"/>
</dbReference>
<accession>A0AAE8N2A0</accession>
<dbReference type="GO" id="GO:0003723">
    <property type="term" value="F:RNA binding"/>
    <property type="evidence" value="ECO:0007669"/>
    <property type="project" value="TreeGrafter"/>
</dbReference>
<proteinExistence type="predicted"/>
<feature type="repeat" description="ANK" evidence="3">
    <location>
        <begin position="589"/>
        <end position="621"/>
    </location>
</feature>
<dbReference type="SMART" id="SM00248">
    <property type="entry name" value="ANK"/>
    <property type="match status" value="15"/>
</dbReference>
<dbReference type="SUPFAM" id="SSF48403">
    <property type="entry name" value="Ankyrin repeat"/>
    <property type="match status" value="2"/>
</dbReference>
<keyword evidence="2 3" id="KW-0040">ANK repeat</keyword>
<feature type="repeat" description="ANK" evidence="3">
    <location>
        <begin position="654"/>
        <end position="686"/>
    </location>
</feature>
<dbReference type="PANTHER" id="PTHR24141">
    <property type="entry name" value="2-5A-DEPENDENT RIBONUCLEASE"/>
    <property type="match status" value="1"/>
</dbReference>
<dbReference type="EMBL" id="ONZQ02000009">
    <property type="protein sequence ID" value="SPO04098.1"/>
    <property type="molecule type" value="Genomic_DNA"/>
</dbReference>
<keyword evidence="1" id="KW-0677">Repeat</keyword>
<reference evidence="4" key="1">
    <citation type="submission" date="2018-03" db="EMBL/GenBank/DDBJ databases">
        <authorList>
            <person name="Guldener U."/>
        </authorList>
    </citation>
    <scope>NUCLEOTIDE SEQUENCE</scope>
</reference>
<dbReference type="PROSITE" id="PS50297">
    <property type="entry name" value="ANK_REP_REGION"/>
    <property type="match status" value="7"/>
</dbReference>
<feature type="repeat" description="ANK" evidence="3">
    <location>
        <begin position="486"/>
        <end position="518"/>
    </location>
</feature>
<dbReference type="GO" id="GO:0004540">
    <property type="term" value="F:RNA nuclease activity"/>
    <property type="evidence" value="ECO:0007669"/>
    <property type="project" value="TreeGrafter"/>
</dbReference>
<sequence length="728" mass="77533">MESPGSDRPKCLTELGQEAHLASRSVKSFSTTLNSSPITLAALARECDLTARAVEQAGALPWGIPGVDDLVEPASDVLSKIRHEVTKLPAPSEDSQLVIVRNEAELKQALGRLTVIRTSLDTLLKQYIPEKPAAGDGGLNIRKMPSCTLPRHELAAELGLSSTELRPVTSASSQAHSYMTRRNRQLAQLLHLAIDKGNGPAVLELLQQGADPTMLRPGSLVAPLHRALARRDEYIATLMVAGAAGLDEADPNDNGRTPLMKGIAYGFSDKFVTAMCDFGAQADQVCPDGDSALHLVADSDRGDDTVGILVLAGADPNLRNRQGHTPLTRAVSKGSYQVARHLLKYGADVDTRVPGGSSVIHAAILRKDQAMCDLLIEWDADLNEDFGDHTPLTLAISSGCSEIARSLIHAGADVDRRSTNGPSPLFAAISADQPTLAIELLNRDASLDVPNAAGLLPVHLAARRNSATILRHLVAAGSAVDPMTNDAETPLCIAVKFRNRETVDLLIDVGADVNHRVGPATTVLSLALEAGDKSTIQMLLSAGSDPTALLLHADSTETTPVHSLAAEGRTEFLQLVLDADPNLESKIWPGYTPLFTAVRAGHLTAVKLLVARGADVHARSLAGESVLFVATEHPPVLKFLLGLGSVAVNHRDHYGGTALHQAGVHGRMVAAKMLLKAGARSLHANAVYDSLGDFRAGARYRQGTPAGLARQRGFEEVARFIDKWKYKR</sequence>
<dbReference type="PANTHER" id="PTHR24141:SF1">
    <property type="entry name" value="2-5A-DEPENDENT RIBONUCLEASE"/>
    <property type="match status" value="1"/>
</dbReference>
<evidence type="ECO:0000313" key="4">
    <source>
        <dbReference type="EMBL" id="SPO04098.1"/>
    </source>
</evidence>
<comment type="caution">
    <text evidence="4">The sequence shown here is derived from an EMBL/GenBank/DDBJ whole genome shotgun (WGS) entry which is preliminary data.</text>
</comment>
<feature type="repeat" description="ANK" evidence="3">
    <location>
        <begin position="387"/>
        <end position="419"/>
    </location>
</feature>
<keyword evidence="5" id="KW-1185">Reference proteome</keyword>